<dbReference type="PANTHER" id="PTHR11803:SF39">
    <property type="entry name" value="2-IMINOBUTANOATE_2-IMINOPROPANOATE DEAMINASE"/>
    <property type="match status" value="1"/>
</dbReference>
<dbReference type="Gene3D" id="3.30.1330.40">
    <property type="entry name" value="RutC-like"/>
    <property type="match status" value="1"/>
</dbReference>
<dbReference type="GO" id="GO:0005829">
    <property type="term" value="C:cytosol"/>
    <property type="evidence" value="ECO:0007669"/>
    <property type="project" value="TreeGrafter"/>
</dbReference>
<gene>
    <name evidence="2" type="ORF">THARTR1_03544</name>
</gene>
<dbReference type="AlphaFoldDB" id="A0A2K0UF59"/>
<dbReference type="Proteomes" id="UP000236290">
    <property type="component" value="Unassembled WGS sequence"/>
</dbReference>
<dbReference type="SUPFAM" id="SSF55298">
    <property type="entry name" value="YjgF-like"/>
    <property type="match status" value="1"/>
</dbReference>
<protein>
    <submittedName>
        <fullName evidence="2">Uncharacterized protein</fullName>
    </submittedName>
</protein>
<dbReference type="PANTHER" id="PTHR11803">
    <property type="entry name" value="2-IMINOBUTANOATE/2-IMINOPROPANOATE DEAMINASE RIDA"/>
    <property type="match status" value="1"/>
</dbReference>
<dbReference type="Pfam" id="PF01042">
    <property type="entry name" value="Ribonuc_L-PSP"/>
    <property type="match status" value="1"/>
</dbReference>
<dbReference type="GO" id="GO:0019239">
    <property type="term" value="F:deaminase activity"/>
    <property type="evidence" value="ECO:0007669"/>
    <property type="project" value="TreeGrafter"/>
</dbReference>
<dbReference type="InterPro" id="IPR035959">
    <property type="entry name" value="RutC-like_sf"/>
</dbReference>
<feature type="chain" id="PRO_5014476745" evidence="1">
    <location>
        <begin position="18"/>
        <end position="163"/>
    </location>
</feature>
<feature type="signal peptide" evidence="1">
    <location>
        <begin position="1"/>
        <end position="17"/>
    </location>
</feature>
<comment type="caution">
    <text evidence="2">The sequence shown here is derived from an EMBL/GenBank/DDBJ whole genome shotgun (WGS) entry which is preliminary data.</text>
</comment>
<dbReference type="GO" id="GO:0005739">
    <property type="term" value="C:mitochondrion"/>
    <property type="evidence" value="ECO:0007669"/>
    <property type="project" value="TreeGrafter"/>
</dbReference>
<evidence type="ECO:0000256" key="1">
    <source>
        <dbReference type="SAM" id="SignalP"/>
    </source>
</evidence>
<dbReference type="InterPro" id="IPR006175">
    <property type="entry name" value="YjgF/YER057c/UK114"/>
</dbReference>
<keyword evidence="1" id="KW-0732">Signal</keyword>
<sequence length="163" mass="16831">MSILSLIISSLATCVLATSKSSSGDAAAGAGPIFIGTAGFGQNLSTEFHYSQAVRIGNYLKVSGQGGWDPQTGELVTDIATQVNNAFDSLTLALKAAGSTNGLADLISINSYHVGDLAFGLGNVTAVMEKRIPKVLPTWTAVGVTGLAFAEQLVEIQAEAWIK</sequence>
<reference evidence="2 3" key="1">
    <citation type="submission" date="2017-02" db="EMBL/GenBank/DDBJ databases">
        <title>Genomes of Trichoderma spp. with biocontrol activity.</title>
        <authorList>
            <person name="Gardiner D."/>
            <person name="Kazan K."/>
            <person name="Vos C."/>
            <person name="Harvey P."/>
        </authorList>
    </citation>
    <scope>NUCLEOTIDE SEQUENCE [LARGE SCALE GENOMIC DNA]</scope>
    <source>
        <strain evidence="2 3">Tr1</strain>
    </source>
</reference>
<name>A0A2K0UF59_TRIHA</name>
<dbReference type="EMBL" id="MTYI01000046">
    <property type="protein sequence ID" value="PNP56388.1"/>
    <property type="molecule type" value="Genomic_DNA"/>
</dbReference>
<evidence type="ECO:0000313" key="3">
    <source>
        <dbReference type="Proteomes" id="UP000236290"/>
    </source>
</evidence>
<evidence type="ECO:0000313" key="2">
    <source>
        <dbReference type="EMBL" id="PNP56388.1"/>
    </source>
</evidence>
<accession>A0A2K0UF59</accession>
<proteinExistence type="predicted"/>
<organism evidence="2 3">
    <name type="scientific">Trichoderma harzianum</name>
    <name type="common">Hypocrea lixii</name>
    <dbReference type="NCBI Taxonomy" id="5544"/>
    <lineage>
        <taxon>Eukaryota</taxon>
        <taxon>Fungi</taxon>
        <taxon>Dikarya</taxon>
        <taxon>Ascomycota</taxon>
        <taxon>Pezizomycotina</taxon>
        <taxon>Sordariomycetes</taxon>
        <taxon>Hypocreomycetidae</taxon>
        <taxon>Hypocreales</taxon>
        <taxon>Hypocreaceae</taxon>
        <taxon>Trichoderma</taxon>
    </lineage>
</organism>
<dbReference type="OrthoDB" id="309640at2759"/>